<dbReference type="InterPro" id="IPR008400">
    <property type="entry name" value="Anthrax_toxin_rcpt_extracel"/>
</dbReference>
<evidence type="ECO:0000256" key="5">
    <source>
        <dbReference type="ARBA" id="ARBA00022729"/>
    </source>
</evidence>
<keyword evidence="5" id="KW-0732">Signal</keyword>
<evidence type="ECO:0000256" key="3">
    <source>
        <dbReference type="ARBA" id="ARBA00022692"/>
    </source>
</evidence>
<dbReference type="GO" id="GO:0038023">
    <property type="term" value="F:signaling receptor activity"/>
    <property type="evidence" value="ECO:0007669"/>
    <property type="project" value="InterPro"/>
</dbReference>
<reference evidence="10" key="1">
    <citation type="submission" date="2025-08" db="UniProtKB">
        <authorList>
            <consortium name="Ensembl"/>
        </authorList>
    </citation>
    <scope>IDENTIFICATION</scope>
</reference>
<evidence type="ECO:0000256" key="1">
    <source>
        <dbReference type="ARBA" id="ARBA00004479"/>
    </source>
</evidence>
<evidence type="ECO:0000256" key="8">
    <source>
        <dbReference type="SAM" id="Phobius"/>
    </source>
</evidence>
<evidence type="ECO:0000256" key="7">
    <source>
        <dbReference type="ARBA" id="ARBA00023136"/>
    </source>
</evidence>
<dbReference type="Proteomes" id="UP000694724">
    <property type="component" value="Unplaced"/>
</dbReference>
<dbReference type="Pfam" id="PF05587">
    <property type="entry name" value="Anth_Ig"/>
    <property type="match status" value="1"/>
</dbReference>
<dbReference type="PANTHER" id="PTHR16059:SF16">
    <property type="entry name" value="ANTHRAX TOXIN RECEPTOR-LIKE"/>
    <property type="match status" value="1"/>
</dbReference>
<dbReference type="SUPFAM" id="SSF53300">
    <property type="entry name" value="vWA-like"/>
    <property type="match status" value="1"/>
</dbReference>
<dbReference type="AlphaFoldDB" id="A0A8D1U5L3"/>
<feature type="transmembrane region" description="Helical" evidence="8">
    <location>
        <begin position="255"/>
        <end position="277"/>
    </location>
</feature>
<comment type="similarity">
    <text evidence="2">Belongs to the ATR family.</text>
</comment>
<dbReference type="GO" id="GO:0046872">
    <property type="term" value="F:metal ion binding"/>
    <property type="evidence" value="ECO:0007669"/>
    <property type="project" value="UniProtKB-KW"/>
</dbReference>
<evidence type="ECO:0000256" key="4">
    <source>
        <dbReference type="ARBA" id="ARBA00022723"/>
    </source>
</evidence>
<dbReference type="PROSITE" id="PS50234">
    <property type="entry name" value="VWFA"/>
    <property type="match status" value="1"/>
</dbReference>
<evidence type="ECO:0000313" key="11">
    <source>
        <dbReference type="Proteomes" id="UP000694724"/>
    </source>
</evidence>
<dbReference type="InterPro" id="IPR002035">
    <property type="entry name" value="VWF_A"/>
</dbReference>
<keyword evidence="3 8" id="KW-0812">Transmembrane</keyword>
<keyword evidence="4" id="KW-0479">Metal-binding</keyword>
<sequence>MLGVVLRVWQPVAGHSRCLANGPLLASSAENKVPSMIIALTDGTLESVSLQETKQQADRARKLGANVYCIGVKDYETEQLSEIADSSDHVFGVDQGFKALKNIIDPLMTKTCIEITDVEPSDLCTGDEYELMISGRGFNNAKSKDEVICRFIFSDKKSIDKKAASVDDTTITCPGVRIEKPDEEVFIEVSLNNGINFICNNVSIISKNCMSSKVSEPDTEVITTLQTTQQPTTQASSSPLPPTSPQFIPYVNSSYFFMIIPGLLLFLLMLWCIWWMCCKKASDHCRYSSEGLDMCLPHDAACGQVPISSQVLTQANKHRLCPPLLGLDTAWALDDRLPHVSQGGSLWAVPAPGRKIPDPLRPGLPHTVKLLEDAGGLCCWEKKRVCRGGTVAERENDAVQKDANFRGSL</sequence>
<dbReference type="Ensembl" id="ENSSSCT00055036158.1">
    <property type="protein sequence ID" value="ENSSSCP00055028713.1"/>
    <property type="gene ID" value="ENSSSCG00055018511.1"/>
</dbReference>
<organism evidence="10 11">
    <name type="scientific">Sus scrofa</name>
    <name type="common">Pig</name>
    <dbReference type="NCBI Taxonomy" id="9823"/>
    <lineage>
        <taxon>Eukaryota</taxon>
        <taxon>Metazoa</taxon>
        <taxon>Chordata</taxon>
        <taxon>Craniata</taxon>
        <taxon>Vertebrata</taxon>
        <taxon>Euteleostomi</taxon>
        <taxon>Mammalia</taxon>
        <taxon>Eutheria</taxon>
        <taxon>Laurasiatheria</taxon>
        <taxon>Artiodactyla</taxon>
        <taxon>Suina</taxon>
        <taxon>Suidae</taxon>
        <taxon>Sus</taxon>
    </lineage>
</organism>
<protein>
    <recommendedName>
        <fullName evidence="9">VWFA domain-containing protein</fullName>
    </recommendedName>
</protein>
<feature type="domain" description="VWFA" evidence="9">
    <location>
        <begin position="27"/>
        <end position="107"/>
    </location>
</feature>
<keyword evidence="7 8" id="KW-0472">Membrane</keyword>
<evidence type="ECO:0000256" key="2">
    <source>
        <dbReference type="ARBA" id="ARBA00008095"/>
    </source>
</evidence>
<keyword evidence="6 8" id="KW-1133">Transmembrane helix</keyword>
<name>A0A8D1U5L3_PIG</name>
<dbReference type="GO" id="GO:0016020">
    <property type="term" value="C:membrane"/>
    <property type="evidence" value="ECO:0007669"/>
    <property type="project" value="UniProtKB-SubCell"/>
</dbReference>
<evidence type="ECO:0000256" key="6">
    <source>
        <dbReference type="ARBA" id="ARBA00022989"/>
    </source>
</evidence>
<comment type="subcellular location">
    <subcellularLocation>
        <location evidence="1">Membrane</location>
        <topology evidence="1">Single-pass type I membrane protein</topology>
    </subcellularLocation>
</comment>
<dbReference type="PANTHER" id="PTHR16059">
    <property type="entry name" value="ANTHRAX TOXIN RECEPTOR"/>
    <property type="match status" value="1"/>
</dbReference>
<dbReference type="InterPro" id="IPR036465">
    <property type="entry name" value="vWFA_dom_sf"/>
</dbReference>
<evidence type="ECO:0000313" key="10">
    <source>
        <dbReference type="Ensembl" id="ENSSSCP00055028713.1"/>
    </source>
</evidence>
<proteinExistence type="inferred from homology"/>
<dbReference type="Gene3D" id="3.40.50.410">
    <property type="entry name" value="von Willebrand factor, type A domain"/>
    <property type="match status" value="1"/>
</dbReference>
<dbReference type="Pfam" id="PF00092">
    <property type="entry name" value="VWA"/>
    <property type="match status" value="1"/>
</dbReference>
<accession>A0A8D1U5L3</accession>
<evidence type="ECO:0000259" key="9">
    <source>
        <dbReference type="PROSITE" id="PS50234"/>
    </source>
</evidence>